<organism evidence="2 3">
    <name type="scientific">Bugula neritina</name>
    <name type="common">Brown bryozoan</name>
    <name type="synonym">Sertularia neritina</name>
    <dbReference type="NCBI Taxonomy" id="10212"/>
    <lineage>
        <taxon>Eukaryota</taxon>
        <taxon>Metazoa</taxon>
        <taxon>Spiralia</taxon>
        <taxon>Lophotrochozoa</taxon>
        <taxon>Bryozoa</taxon>
        <taxon>Gymnolaemata</taxon>
        <taxon>Cheilostomatida</taxon>
        <taxon>Flustrina</taxon>
        <taxon>Buguloidea</taxon>
        <taxon>Bugulidae</taxon>
        <taxon>Bugula</taxon>
    </lineage>
</organism>
<evidence type="ECO:0000313" key="2">
    <source>
        <dbReference type="EMBL" id="KAF6033611.1"/>
    </source>
</evidence>
<dbReference type="Proteomes" id="UP000593567">
    <property type="component" value="Unassembled WGS sequence"/>
</dbReference>
<dbReference type="AlphaFoldDB" id="A0A7J7K6Q5"/>
<comment type="caution">
    <text evidence="2">The sequence shown here is derived from an EMBL/GenBank/DDBJ whole genome shotgun (WGS) entry which is preliminary data.</text>
</comment>
<keyword evidence="3" id="KW-1185">Reference proteome</keyword>
<gene>
    <name evidence="2" type="ORF">EB796_008079</name>
</gene>
<feature type="region of interest" description="Disordered" evidence="1">
    <location>
        <begin position="41"/>
        <end position="74"/>
    </location>
</feature>
<protein>
    <submittedName>
        <fullName evidence="2">Uncharacterized protein</fullName>
    </submittedName>
</protein>
<accession>A0A7J7K6Q5</accession>
<sequence length="85" mass="9513">MAVRRNRTYLRPVSDVQASQPLTTVEIQTDTNDPVVSHSVPDAPTQSAAAAIPTDVNTNPDPAPVKWQRSRQTKTEAKYEQYELY</sequence>
<dbReference type="EMBL" id="VXIV02001281">
    <property type="protein sequence ID" value="KAF6033611.1"/>
    <property type="molecule type" value="Genomic_DNA"/>
</dbReference>
<name>A0A7J7K6Q5_BUGNE</name>
<proteinExistence type="predicted"/>
<evidence type="ECO:0000313" key="3">
    <source>
        <dbReference type="Proteomes" id="UP000593567"/>
    </source>
</evidence>
<evidence type="ECO:0000256" key="1">
    <source>
        <dbReference type="SAM" id="MobiDB-lite"/>
    </source>
</evidence>
<reference evidence="2" key="1">
    <citation type="submission" date="2020-06" db="EMBL/GenBank/DDBJ databases">
        <title>Draft genome of Bugula neritina, a colonial animal packing powerful symbionts and potential medicines.</title>
        <authorList>
            <person name="Rayko M."/>
        </authorList>
    </citation>
    <scope>NUCLEOTIDE SEQUENCE [LARGE SCALE GENOMIC DNA]</scope>
    <source>
        <strain evidence="2">Kwan_BN1</strain>
    </source>
</reference>